<name>A0ABY5ZQ46_9BACT</name>
<sequence>MNARVEKIFKLPFYQRLLLLVLVLALVGTGFYFMFYAPLLEESARLEREQESLTARLENNRRIARNLDQVRAEYNSLQAQLAKALIELPHEKEIPTLLTNISSLAREQGLEILMFRPMGEVNRGFYAEVPVDIRLTGSFHDVAMFFYNVGQLPRIVNISNLSMESTRAADGSTQLRVDCRATTFRFVESPAERQGG</sequence>
<organism evidence="3 4">
    <name type="scientific">Geoalkalibacter halelectricus</name>
    <dbReference type="NCBI Taxonomy" id="2847045"/>
    <lineage>
        <taxon>Bacteria</taxon>
        <taxon>Pseudomonadati</taxon>
        <taxon>Thermodesulfobacteriota</taxon>
        <taxon>Desulfuromonadia</taxon>
        <taxon>Desulfuromonadales</taxon>
        <taxon>Geoalkalibacteraceae</taxon>
        <taxon>Geoalkalibacter</taxon>
    </lineage>
</organism>
<dbReference type="Gene3D" id="3.30.70.60">
    <property type="match status" value="1"/>
</dbReference>
<dbReference type="EMBL" id="CP092109">
    <property type="protein sequence ID" value="UWZ81282.1"/>
    <property type="molecule type" value="Genomic_DNA"/>
</dbReference>
<keyword evidence="2" id="KW-0472">Membrane</keyword>
<gene>
    <name evidence="3" type="ORF">L9S41_07800</name>
</gene>
<keyword evidence="1" id="KW-0175">Coiled coil</keyword>
<keyword evidence="2" id="KW-0812">Transmembrane</keyword>
<dbReference type="InterPro" id="IPR014717">
    <property type="entry name" value="Transl_elong_EF1B/ribsomal_bS6"/>
</dbReference>
<evidence type="ECO:0000313" key="4">
    <source>
        <dbReference type="Proteomes" id="UP001060414"/>
    </source>
</evidence>
<evidence type="ECO:0000256" key="1">
    <source>
        <dbReference type="SAM" id="Coils"/>
    </source>
</evidence>
<protein>
    <submittedName>
        <fullName evidence="3">Type 4a pilus biogenesis protein PilO</fullName>
    </submittedName>
</protein>
<keyword evidence="2" id="KW-1133">Transmembrane helix</keyword>
<proteinExistence type="predicted"/>
<feature type="coiled-coil region" evidence="1">
    <location>
        <begin position="43"/>
        <end position="87"/>
    </location>
</feature>
<evidence type="ECO:0000313" key="3">
    <source>
        <dbReference type="EMBL" id="UWZ81282.1"/>
    </source>
</evidence>
<feature type="transmembrane region" description="Helical" evidence="2">
    <location>
        <begin position="17"/>
        <end position="39"/>
    </location>
</feature>
<dbReference type="PANTHER" id="PTHR39555">
    <property type="entry name" value="FIMBRIAL ASSEMBLY PROTEIN PILO-LIKE PROTEIN-RELATED"/>
    <property type="match status" value="1"/>
</dbReference>
<dbReference type="RefSeq" id="WP_260749655.1">
    <property type="nucleotide sequence ID" value="NZ_CP092109.1"/>
</dbReference>
<dbReference type="PANTHER" id="PTHR39555:SF1">
    <property type="entry name" value="TYPE IV PILUS INNER MEMBRANE COMPONENT PILO"/>
    <property type="match status" value="1"/>
</dbReference>
<dbReference type="InterPro" id="IPR007445">
    <property type="entry name" value="PilO"/>
</dbReference>
<accession>A0ABY5ZQ46</accession>
<dbReference type="Proteomes" id="UP001060414">
    <property type="component" value="Chromosome"/>
</dbReference>
<reference evidence="3" key="1">
    <citation type="journal article" date="2022" name="Environ. Microbiol.">
        <title>Geoalkalibacter halelectricus SAP #1 sp. nov. possessing extracellular electron transfer and mineral#reducing capabilities from a haloalkaline environment.</title>
        <authorList>
            <person name="Yadav S."/>
            <person name="Singh R."/>
            <person name="Sundharam S.S."/>
            <person name="Chaudhary S."/>
            <person name="Krishnamurthi S."/>
            <person name="Patil S.A."/>
        </authorList>
    </citation>
    <scope>NUCLEOTIDE SEQUENCE</scope>
    <source>
        <strain evidence="3">SAP-1</strain>
    </source>
</reference>
<evidence type="ECO:0000256" key="2">
    <source>
        <dbReference type="SAM" id="Phobius"/>
    </source>
</evidence>
<keyword evidence="4" id="KW-1185">Reference proteome</keyword>
<dbReference type="Pfam" id="PF04350">
    <property type="entry name" value="PilO"/>
    <property type="match status" value="1"/>
</dbReference>